<proteinExistence type="inferred from homology"/>
<evidence type="ECO:0000256" key="6">
    <source>
        <dbReference type="RuleBase" id="RU280813"/>
    </source>
</evidence>
<accession>A0A914RE06</accession>
<keyword evidence="5 6" id="KW-0472">Membrane</keyword>
<dbReference type="SUPFAM" id="SSF81321">
    <property type="entry name" value="Family A G protein-coupled receptor-like"/>
    <property type="match status" value="1"/>
</dbReference>
<feature type="transmembrane region" description="Helical" evidence="6">
    <location>
        <begin position="154"/>
        <end position="176"/>
    </location>
</feature>
<evidence type="ECO:0000313" key="7">
    <source>
        <dbReference type="Proteomes" id="UP000887578"/>
    </source>
</evidence>
<feature type="transmembrane region" description="Helical" evidence="6">
    <location>
        <begin position="115"/>
        <end position="134"/>
    </location>
</feature>
<dbReference type="PANTHER" id="PTHR31627">
    <property type="entry name" value="SERPENTINE RECEPTOR CLASS GAMMA-RELATED"/>
    <property type="match status" value="1"/>
</dbReference>
<organism evidence="7 8">
    <name type="scientific">Panagrolaimus davidi</name>
    <dbReference type="NCBI Taxonomy" id="227884"/>
    <lineage>
        <taxon>Eukaryota</taxon>
        <taxon>Metazoa</taxon>
        <taxon>Ecdysozoa</taxon>
        <taxon>Nematoda</taxon>
        <taxon>Chromadorea</taxon>
        <taxon>Rhabditida</taxon>
        <taxon>Tylenchina</taxon>
        <taxon>Panagrolaimomorpha</taxon>
        <taxon>Panagrolaimoidea</taxon>
        <taxon>Panagrolaimidae</taxon>
        <taxon>Panagrolaimus</taxon>
    </lineage>
</organism>
<dbReference type="WBParaSite" id="PDA_v2.g9901.t1">
    <property type="protein sequence ID" value="PDA_v2.g9901.t1"/>
    <property type="gene ID" value="PDA_v2.g9901"/>
</dbReference>
<keyword evidence="3 6" id="KW-0812">Transmembrane</keyword>
<dbReference type="Proteomes" id="UP000887578">
    <property type="component" value="Unplaced"/>
</dbReference>
<evidence type="ECO:0000256" key="4">
    <source>
        <dbReference type="ARBA" id="ARBA00022989"/>
    </source>
</evidence>
<comment type="subcellular location">
    <subcellularLocation>
        <location evidence="1">Membrane</location>
        <topology evidence="1">Multi-pass membrane protein</topology>
    </subcellularLocation>
</comment>
<evidence type="ECO:0000313" key="8">
    <source>
        <dbReference type="WBParaSite" id="PDA_v2.g9901.t1"/>
    </source>
</evidence>
<dbReference type="Pfam" id="PF02118">
    <property type="entry name" value="Srg"/>
    <property type="match status" value="1"/>
</dbReference>
<dbReference type="Gene3D" id="1.20.1070.10">
    <property type="entry name" value="Rhodopsin 7-helix transmembrane proteins"/>
    <property type="match status" value="1"/>
</dbReference>
<name>A0A914RE06_9BILA</name>
<dbReference type="GO" id="GO:0007606">
    <property type="term" value="P:sensory perception of chemical stimulus"/>
    <property type="evidence" value="ECO:0007669"/>
    <property type="project" value="UniProtKB-UniRule"/>
</dbReference>
<evidence type="ECO:0000256" key="5">
    <source>
        <dbReference type="ARBA" id="ARBA00023136"/>
    </source>
</evidence>
<dbReference type="InterPro" id="IPR000609">
    <property type="entry name" value="7TM_GPCR_serpentine_rcpt_Srg"/>
</dbReference>
<keyword evidence="4 6" id="KW-1133">Transmembrane helix</keyword>
<feature type="transmembrane region" description="Helical" evidence="6">
    <location>
        <begin position="329"/>
        <end position="350"/>
    </location>
</feature>
<feature type="transmembrane region" description="Helical" evidence="6">
    <location>
        <begin position="197"/>
        <end position="216"/>
    </location>
</feature>
<feature type="transmembrane region" description="Helical" evidence="6">
    <location>
        <begin position="251"/>
        <end position="272"/>
    </location>
</feature>
<sequence length="396" mass="45504">MLSFNDLMAIASKCEILHLSCTVILNNDAVVPETEEDEFYFEAAVSLETLLKALPNVKSFEYYLPYNSFNIFTTKSAEELLKIPHFLSLDKFGICEIPDFFDINSFYNHIKIKRIPLMFNAADILSFIVMTISFKWPLSPLIGPYFKLLTGSYILVIANFFQVYFNIAHSLLVTLTSFNRMTSMALPRLHEKLWKQILWPGILVSLVLSIVPIWHLPFSTISVIPFNAKVSEDAYVMSAKYPGVSTAFNQAITFFVIAVVGLLLNILCNGFLLKIKALTTQKRISRTEIRLVFVSLFDFILEILFCVHQISIYLIMVPKEKNWDLFDTLFLQIPWLFDLINLSRPFLLLLMSQQVRTCFFNLFRSQNVRIIEPTAAAPTNITKTVQINPSTTNNRR</sequence>
<evidence type="ECO:0000256" key="3">
    <source>
        <dbReference type="ARBA" id="ARBA00022692"/>
    </source>
</evidence>
<protein>
    <recommendedName>
        <fullName evidence="6">Serpentine receptor class gamma</fullName>
    </recommendedName>
</protein>
<feature type="transmembrane region" description="Helical" evidence="6">
    <location>
        <begin position="292"/>
        <end position="317"/>
    </location>
</feature>
<dbReference type="InterPro" id="IPR051119">
    <property type="entry name" value="Nematode_SR-like"/>
</dbReference>
<comment type="caution">
    <text evidence="6">Lacks conserved residue(s) required for the propagation of feature annotation.</text>
</comment>
<dbReference type="PANTHER" id="PTHR31627:SF42">
    <property type="entry name" value="G_PROTEIN_RECEP_F1_2 DOMAIN-CONTAINING PROTEIN-RELATED"/>
    <property type="match status" value="1"/>
</dbReference>
<evidence type="ECO:0000256" key="2">
    <source>
        <dbReference type="ARBA" id="ARBA00005692"/>
    </source>
</evidence>
<comment type="similarity">
    <text evidence="2 6">Belongs to the nematode receptor-like protein srg family.</text>
</comment>
<dbReference type="AlphaFoldDB" id="A0A914RE06"/>
<dbReference type="GO" id="GO:0016020">
    <property type="term" value="C:membrane"/>
    <property type="evidence" value="ECO:0007669"/>
    <property type="project" value="UniProtKB-SubCell"/>
</dbReference>
<keyword evidence="7" id="KW-1185">Reference proteome</keyword>
<reference evidence="8" key="1">
    <citation type="submission" date="2022-11" db="UniProtKB">
        <authorList>
            <consortium name="WormBaseParasite"/>
        </authorList>
    </citation>
    <scope>IDENTIFICATION</scope>
</reference>
<evidence type="ECO:0000256" key="1">
    <source>
        <dbReference type="ARBA" id="ARBA00004141"/>
    </source>
</evidence>
<dbReference type="GO" id="GO:0004888">
    <property type="term" value="F:transmembrane signaling receptor activity"/>
    <property type="evidence" value="ECO:0007669"/>
    <property type="project" value="InterPro"/>
</dbReference>